<dbReference type="KEGG" id="sgrg:L0C25_02500"/>
<dbReference type="InterPro" id="IPR000914">
    <property type="entry name" value="SBP_5_dom"/>
</dbReference>
<dbReference type="PANTHER" id="PTHR30290">
    <property type="entry name" value="PERIPLASMIC BINDING COMPONENT OF ABC TRANSPORTER"/>
    <property type="match status" value="1"/>
</dbReference>
<comment type="similarity">
    <text evidence="2">Belongs to the bacterial solute-binding protein 5 family.</text>
</comment>
<dbReference type="PIRSF" id="PIRSF002741">
    <property type="entry name" value="MppA"/>
    <property type="match status" value="1"/>
</dbReference>
<dbReference type="Gene3D" id="3.40.190.10">
    <property type="entry name" value="Periplasmic binding protein-like II"/>
    <property type="match status" value="1"/>
</dbReference>
<keyword evidence="9" id="KW-1185">Reference proteome</keyword>
<dbReference type="GO" id="GO:1904680">
    <property type="term" value="F:peptide transmembrane transporter activity"/>
    <property type="evidence" value="ECO:0007669"/>
    <property type="project" value="TreeGrafter"/>
</dbReference>
<evidence type="ECO:0000256" key="3">
    <source>
        <dbReference type="ARBA" id="ARBA00022448"/>
    </source>
</evidence>
<proteinExistence type="inferred from homology"/>
<dbReference type="RefSeq" id="WP_271634811.1">
    <property type="nucleotide sequence ID" value="NZ_CP094970.1"/>
</dbReference>
<keyword evidence="4 6" id="KW-0732">Signal</keyword>
<gene>
    <name evidence="8" type="ORF">L0C25_02500</name>
</gene>
<feature type="chain" id="PRO_5041328072" evidence="6">
    <location>
        <begin position="19"/>
        <end position="541"/>
    </location>
</feature>
<evidence type="ECO:0000313" key="8">
    <source>
        <dbReference type="EMBL" id="UYM05965.1"/>
    </source>
</evidence>
<evidence type="ECO:0000256" key="6">
    <source>
        <dbReference type="SAM" id="SignalP"/>
    </source>
</evidence>
<accession>A0AA46TIN9</accession>
<dbReference type="AlphaFoldDB" id="A0AA46TIN9"/>
<protein>
    <submittedName>
        <fullName evidence="8">ABC transporter substrate-binding protein</fullName>
    </submittedName>
</protein>
<name>A0AA46TIN9_9ACTN</name>
<evidence type="ECO:0000256" key="1">
    <source>
        <dbReference type="ARBA" id="ARBA00004196"/>
    </source>
</evidence>
<dbReference type="CDD" id="cd00995">
    <property type="entry name" value="PBP2_NikA_DppA_OppA_like"/>
    <property type="match status" value="1"/>
</dbReference>
<reference evidence="8" key="1">
    <citation type="submission" date="2022-01" db="EMBL/GenBank/DDBJ databases">
        <title>Nocardioidaceae gen. sp. A5X3R13.</title>
        <authorList>
            <person name="Lopez Marin M.A."/>
            <person name="Uhlik O."/>
        </authorList>
    </citation>
    <scope>NUCLEOTIDE SEQUENCE</scope>
    <source>
        <strain evidence="8">A5X3R13</strain>
    </source>
</reference>
<dbReference type="GO" id="GO:0043190">
    <property type="term" value="C:ATP-binding cassette (ABC) transporter complex"/>
    <property type="evidence" value="ECO:0007669"/>
    <property type="project" value="InterPro"/>
</dbReference>
<dbReference type="Proteomes" id="UP001164390">
    <property type="component" value="Chromosome"/>
</dbReference>
<dbReference type="GO" id="GO:0042597">
    <property type="term" value="C:periplasmic space"/>
    <property type="evidence" value="ECO:0007669"/>
    <property type="project" value="UniProtKB-ARBA"/>
</dbReference>
<feature type="region of interest" description="Disordered" evidence="5">
    <location>
        <begin position="23"/>
        <end position="47"/>
    </location>
</feature>
<evidence type="ECO:0000256" key="5">
    <source>
        <dbReference type="SAM" id="MobiDB-lite"/>
    </source>
</evidence>
<dbReference type="Gene3D" id="3.10.105.10">
    <property type="entry name" value="Dipeptide-binding Protein, Domain 3"/>
    <property type="match status" value="1"/>
</dbReference>
<evidence type="ECO:0000259" key="7">
    <source>
        <dbReference type="Pfam" id="PF00496"/>
    </source>
</evidence>
<dbReference type="InterPro" id="IPR039424">
    <property type="entry name" value="SBP_5"/>
</dbReference>
<evidence type="ECO:0000256" key="2">
    <source>
        <dbReference type="ARBA" id="ARBA00005695"/>
    </source>
</evidence>
<dbReference type="InterPro" id="IPR030678">
    <property type="entry name" value="Peptide/Ni-bd"/>
</dbReference>
<dbReference type="PROSITE" id="PS51257">
    <property type="entry name" value="PROKAR_LIPOPROTEIN"/>
    <property type="match status" value="1"/>
</dbReference>
<organism evidence="8 9">
    <name type="scientific">Solicola gregarius</name>
    <dbReference type="NCBI Taxonomy" id="2908642"/>
    <lineage>
        <taxon>Bacteria</taxon>
        <taxon>Bacillati</taxon>
        <taxon>Actinomycetota</taxon>
        <taxon>Actinomycetes</taxon>
        <taxon>Propionibacteriales</taxon>
        <taxon>Nocardioidaceae</taxon>
        <taxon>Solicola</taxon>
    </lineage>
</organism>
<evidence type="ECO:0000313" key="9">
    <source>
        <dbReference type="Proteomes" id="UP001164390"/>
    </source>
</evidence>
<sequence length="541" mass="57417">MNRRIILPATLLSAAALALTGCAGSDSGGGKPPSDDELVATTKPASGPADSVNWMLSAEPATLDADVGASDVEDSVIANMCERLFQVQPDYSVKPHLAKSVTRPNPTTVVYALRDDVTFHDGSPLAADDVVWSMQRHAEPGADESDEYEGVKNVEKTGEYEVTVTLEQPDAQFDMRMAGDGGIVWNRAVIDRAGDSFGTPDSPDACSGPYQLKEWKAGTSITLEAAPNYWDKDRAVNTQSLTYTWGAAPAVVNAVNAGETDGTFLTDPSLVGPLESNDELSVSYGATTTSWQVFPSRGDGALGDARIRTALSLAMDRDGIVKAAFDGRAEPWKLPVGSGTWGYAPDAFQDAFDKVPDTPSSPSDADIDKAKDLVEQVGDPGPITLATSGSEIQNVMANGVRTAAAEIGLEVEIKTLSDAQYSELYGSEDARAKVDGMIGDWYLSKPDPLGMYDNAMPGGVNNYVGFDDPKYAQAFNAAAGEYDETKRANLTVKVQDIYLDNMLSIPLVMTPNTLVTSDKLSGAPVSMAYLTYPWAADLGSA</sequence>
<dbReference type="PANTHER" id="PTHR30290:SF10">
    <property type="entry name" value="PERIPLASMIC OLIGOPEPTIDE-BINDING PROTEIN-RELATED"/>
    <property type="match status" value="1"/>
</dbReference>
<evidence type="ECO:0000256" key="4">
    <source>
        <dbReference type="ARBA" id="ARBA00022729"/>
    </source>
</evidence>
<comment type="subcellular location">
    <subcellularLocation>
        <location evidence="1">Cell envelope</location>
    </subcellularLocation>
</comment>
<dbReference type="GO" id="GO:0030313">
    <property type="term" value="C:cell envelope"/>
    <property type="evidence" value="ECO:0007669"/>
    <property type="project" value="UniProtKB-SubCell"/>
</dbReference>
<feature type="signal peptide" evidence="6">
    <location>
        <begin position="1"/>
        <end position="18"/>
    </location>
</feature>
<feature type="domain" description="Solute-binding protein family 5" evidence="7">
    <location>
        <begin position="93"/>
        <end position="456"/>
    </location>
</feature>
<dbReference type="SUPFAM" id="SSF53850">
    <property type="entry name" value="Periplasmic binding protein-like II"/>
    <property type="match status" value="1"/>
</dbReference>
<dbReference type="GO" id="GO:0015833">
    <property type="term" value="P:peptide transport"/>
    <property type="evidence" value="ECO:0007669"/>
    <property type="project" value="TreeGrafter"/>
</dbReference>
<dbReference type="EMBL" id="CP094970">
    <property type="protein sequence ID" value="UYM05965.1"/>
    <property type="molecule type" value="Genomic_DNA"/>
</dbReference>
<dbReference type="Pfam" id="PF00496">
    <property type="entry name" value="SBP_bac_5"/>
    <property type="match status" value="1"/>
</dbReference>
<keyword evidence="3" id="KW-0813">Transport</keyword>